<organism evidence="3 4">
    <name type="scientific">Gillisia mitskevichiae</name>
    <dbReference type="NCBI Taxonomy" id="270921"/>
    <lineage>
        <taxon>Bacteria</taxon>
        <taxon>Pseudomonadati</taxon>
        <taxon>Bacteroidota</taxon>
        <taxon>Flavobacteriia</taxon>
        <taxon>Flavobacteriales</taxon>
        <taxon>Flavobacteriaceae</taxon>
        <taxon>Gillisia</taxon>
    </lineage>
</organism>
<evidence type="ECO:0000256" key="1">
    <source>
        <dbReference type="SAM" id="Phobius"/>
    </source>
</evidence>
<sequence length="165" mass="18955">MEIIKFGYLKWKQLSYFNFILSTTLIIIISLLPIGFIFDYFNITEEEVGGIDADSYSTIGLILSAVVFAPLMETLFLQTLPIKLLQGLLKNKYELLIILFSSLLFSLMHFGYSYWYSLLTLPTGIILAKTYILFQERKESSFWTTTAIHSLRNLVAVVFILLEAL</sequence>
<dbReference type="InterPro" id="IPR003675">
    <property type="entry name" value="Rce1/LyrA-like_dom"/>
</dbReference>
<feature type="domain" description="CAAX prenyl protease 2/Lysostaphin resistance protein A-like" evidence="2">
    <location>
        <begin position="58"/>
        <end position="155"/>
    </location>
</feature>
<name>A0A495NVJ9_9FLAO</name>
<gene>
    <name evidence="3" type="ORF">BC962_3295</name>
</gene>
<dbReference type="OrthoDB" id="1357042at2"/>
<feature type="transmembrane region" description="Helical" evidence="1">
    <location>
        <begin position="141"/>
        <end position="162"/>
    </location>
</feature>
<dbReference type="RefSeq" id="WP_121347130.1">
    <property type="nucleotide sequence ID" value="NZ_RBLG01000012.1"/>
</dbReference>
<proteinExistence type="predicted"/>
<evidence type="ECO:0000259" key="2">
    <source>
        <dbReference type="Pfam" id="PF02517"/>
    </source>
</evidence>
<dbReference type="Pfam" id="PF02517">
    <property type="entry name" value="Rce1-like"/>
    <property type="match status" value="1"/>
</dbReference>
<keyword evidence="1" id="KW-0812">Transmembrane</keyword>
<reference evidence="3 4" key="1">
    <citation type="submission" date="2018-10" db="EMBL/GenBank/DDBJ databases">
        <title>Genomic Encyclopedia of Archaeal and Bacterial Type Strains, Phase II (KMG-II): from individual species to whole genera.</title>
        <authorList>
            <person name="Goeker M."/>
        </authorList>
    </citation>
    <scope>NUCLEOTIDE SEQUENCE [LARGE SCALE GENOMIC DNA]</scope>
    <source>
        <strain evidence="3 4">DSM 19839</strain>
    </source>
</reference>
<dbReference type="Proteomes" id="UP000276282">
    <property type="component" value="Unassembled WGS sequence"/>
</dbReference>
<keyword evidence="4" id="KW-1185">Reference proteome</keyword>
<dbReference type="GO" id="GO:0004175">
    <property type="term" value="F:endopeptidase activity"/>
    <property type="evidence" value="ECO:0007669"/>
    <property type="project" value="UniProtKB-ARBA"/>
</dbReference>
<dbReference type="EMBL" id="RBLG01000012">
    <property type="protein sequence ID" value="RKS42481.1"/>
    <property type="molecule type" value="Genomic_DNA"/>
</dbReference>
<accession>A0A495NVJ9</accession>
<dbReference type="AlphaFoldDB" id="A0A495NVJ9"/>
<feature type="transmembrane region" description="Helical" evidence="1">
    <location>
        <begin position="92"/>
        <end position="108"/>
    </location>
</feature>
<keyword evidence="1" id="KW-0472">Membrane</keyword>
<feature type="transmembrane region" description="Helical" evidence="1">
    <location>
        <begin position="16"/>
        <end position="38"/>
    </location>
</feature>
<comment type="caution">
    <text evidence="3">The sequence shown here is derived from an EMBL/GenBank/DDBJ whole genome shotgun (WGS) entry which is preliminary data.</text>
</comment>
<protein>
    <recommendedName>
        <fullName evidence="2">CAAX prenyl protease 2/Lysostaphin resistance protein A-like domain-containing protein</fullName>
    </recommendedName>
</protein>
<evidence type="ECO:0000313" key="3">
    <source>
        <dbReference type="EMBL" id="RKS42481.1"/>
    </source>
</evidence>
<feature type="transmembrane region" description="Helical" evidence="1">
    <location>
        <begin position="114"/>
        <end position="134"/>
    </location>
</feature>
<dbReference type="GO" id="GO:0080120">
    <property type="term" value="P:CAAX-box protein maturation"/>
    <property type="evidence" value="ECO:0007669"/>
    <property type="project" value="UniProtKB-ARBA"/>
</dbReference>
<keyword evidence="1" id="KW-1133">Transmembrane helix</keyword>
<evidence type="ECO:0000313" key="4">
    <source>
        <dbReference type="Proteomes" id="UP000276282"/>
    </source>
</evidence>
<feature type="transmembrane region" description="Helical" evidence="1">
    <location>
        <begin position="58"/>
        <end position="80"/>
    </location>
</feature>